<dbReference type="Pfam" id="PF20990">
    <property type="entry name" value="DUF2207_C"/>
    <property type="match status" value="1"/>
</dbReference>
<gene>
    <name evidence="5" type="ORF">GCM10022402_08060</name>
</gene>
<feature type="compositionally biased region" description="Low complexity" evidence="1">
    <location>
        <begin position="31"/>
        <end position="49"/>
    </location>
</feature>
<feature type="chain" id="PRO_5046570858" evidence="3">
    <location>
        <begin position="34"/>
        <end position="597"/>
    </location>
</feature>
<comment type="caution">
    <text evidence="5">The sequence shown here is derived from an EMBL/GenBank/DDBJ whole genome shotgun (WGS) entry which is preliminary data.</text>
</comment>
<evidence type="ECO:0000259" key="4">
    <source>
        <dbReference type="Pfam" id="PF20990"/>
    </source>
</evidence>
<keyword evidence="3" id="KW-0732">Signal</keyword>
<feature type="transmembrane region" description="Helical" evidence="2">
    <location>
        <begin position="439"/>
        <end position="456"/>
    </location>
</feature>
<keyword evidence="2" id="KW-1133">Transmembrane helix</keyword>
<feature type="signal peptide" evidence="3">
    <location>
        <begin position="1"/>
        <end position="33"/>
    </location>
</feature>
<name>A0ABP7F508_9ACTN</name>
<proteinExistence type="predicted"/>
<evidence type="ECO:0000256" key="1">
    <source>
        <dbReference type="SAM" id="MobiDB-lite"/>
    </source>
</evidence>
<feature type="region of interest" description="Disordered" evidence="1">
    <location>
        <begin position="31"/>
        <end position="59"/>
    </location>
</feature>
<sequence>MGWVRRMRPTIVAGLGLLSVAGLATGAAAQSSAAPPLEESPAPPAAHAEPGGHGNGSGIDNAIELVLEKSGVLRARETISFGADPPERFTRTFVTREPYDDGHDRLWEMNHIAASTGDGATVETTTTEHEQTLDVELLTDSAEQVILEYEVRGSTSRIGDRVEMEWVAVGGYSAAVSETTVTVTADAPPLALSCAAGDPRSSIYCASSDMGSHQALIARFMQTDMAPGHMLSIVVGYPPGTAPDAPILARTWSLTSAFAITPLTGSVFGLLLLVLVGGLVLLIRVRGRDERALRTEAKAGDTAPLSNAEHGGLRFRPPDDVHPGQIGTLVDEQADVVDITASVVDLGVRGHLAIEELPHERSSSFDWLLTRLPSPPEDPLMRYERLLLDALFHAGDEVRLSQLSEGFALRLAGVRDELYRDMVRLKWFARRPNLERNRWTSMGIALTGVGVVATVLLAIFTYAAFTGLAVIIAGAAVTVGAQSMPAKTKLGSAVFAHTLGFRTYLLRTNGEDVPADRRVAVLSRYLPYAIIFDDVDRWAQLLARAGSAPAEGDELVWYRGPRDWHIDDFADSIKTFTLTLSGVISNTRQFKTLSYLS</sequence>
<evidence type="ECO:0000313" key="5">
    <source>
        <dbReference type="EMBL" id="GAA3729746.1"/>
    </source>
</evidence>
<keyword evidence="2" id="KW-0812">Transmembrane</keyword>
<feature type="domain" description="Predicted membrane protein YciQ-like C-terminal" evidence="4">
    <location>
        <begin position="316"/>
        <end position="540"/>
    </location>
</feature>
<feature type="transmembrane region" description="Helical" evidence="2">
    <location>
        <begin position="263"/>
        <end position="285"/>
    </location>
</feature>
<evidence type="ECO:0000256" key="3">
    <source>
        <dbReference type="SAM" id="SignalP"/>
    </source>
</evidence>
<keyword evidence="2" id="KW-0472">Membrane</keyword>
<evidence type="ECO:0000313" key="6">
    <source>
        <dbReference type="Proteomes" id="UP001500908"/>
    </source>
</evidence>
<dbReference type="Proteomes" id="UP001500908">
    <property type="component" value="Unassembled WGS sequence"/>
</dbReference>
<accession>A0ABP7F508</accession>
<protein>
    <submittedName>
        <fullName evidence="5">DUF2207 domain-containing protein</fullName>
    </submittedName>
</protein>
<dbReference type="InterPro" id="IPR048389">
    <property type="entry name" value="YciQ-like_C"/>
</dbReference>
<dbReference type="EMBL" id="BAABDD010000003">
    <property type="protein sequence ID" value="GAA3729746.1"/>
    <property type="molecule type" value="Genomic_DNA"/>
</dbReference>
<keyword evidence="6" id="KW-1185">Reference proteome</keyword>
<reference evidence="6" key="1">
    <citation type="journal article" date="2019" name="Int. J. Syst. Evol. Microbiol.">
        <title>The Global Catalogue of Microorganisms (GCM) 10K type strain sequencing project: providing services to taxonomists for standard genome sequencing and annotation.</title>
        <authorList>
            <consortium name="The Broad Institute Genomics Platform"/>
            <consortium name="The Broad Institute Genome Sequencing Center for Infectious Disease"/>
            <person name="Wu L."/>
            <person name="Ma J."/>
        </authorList>
    </citation>
    <scope>NUCLEOTIDE SEQUENCE [LARGE SCALE GENOMIC DNA]</scope>
    <source>
        <strain evidence="6">JCM 17137</strain>
    </source>
</reference>
<evidence type="ECO:0000256" key="2">
    <source>
        <dbReference type="SAM" id="Phobius"/>
    </source>
</evidence>
<organism evidence="5 6">
    <name type="scientific">Salinactinospora qingdaonensis</name>
    <dbReference type="NCBI Taxonomy" id="702744"/>
    <lineage>
        <taxon>Bacteria</taxon>
        <taxon>Bacillati</taxon>
        <taxon>Actinomycetota</taxon>
        <taxon>Actinomycetes</taxon>
        <taxon>Streptosporangiales</taxon>
        <taxon>Nocardiopsidaceae</taxon>
        <taxon>Salinactinospora</taxon>
    </lineage>
</organism>